<organism evidence="4">
    <name type="scientific">Salpingoeca rosetta (strain ATCC 50818 / BSB-021)</name>
    <dbReference type="NCBI Taxonomy" id="946362"/>
    <lineage>
        <taxon>Eukaryota</taxon>
        <taxon>Choanoflagellata</taxon>
        <taxon>Craspedida</taxon>
        <taxon>Salpingoecidae</taxon>
        <taxon>Salpingoeca</taxon>
    </lineage>
</organism>
<dbReference type="InParanoid" id="F2TWP8"/>
<dbReference type="PROSITE" id="PS50217">
    <property type="entry name" value="BZIP"/>
    <property type="match status" value="1"/>
</dbReference>
<feature type="domain" description="BZIP" evidence="2">
    <location>
        <begin position="51"/>
        <end position="114"/>
    </location>
</feature>
<accession>F2TWP8</accession>
<feature type="region of interest" description="Disordered" evidence="1">
    <location>
        <begin position="1"/>
        <end position="81"/>
    </location>
</feature>
<dbReference type="RefSeq" id="XP_004999063.1">
    <property type="nucleotide sequence ID" value="XM_004999006.1"/>
</dbReference>
<evidence type="ECO:0000313" key="4">
    <source>
        <dbReference type="Proteomes" id="UP000007799"/>
    </source>
</evidence>
<reference evidence="3" key="1">
    <citation type="submission" date="2009-08" db="EMBL/GenBank/DDBJ databases">
        <title>Annotation of Salpingoeca rosetta.</title>
        <authorList>
            <consortium name="The Broad Institute Genome Sequencing Platform"/>
            <person name="Russ C."/>
            <person name="Cuomo C."/>
            <person name="Burger G."/>
            <person name="Gray M.W."/>
            <person name="Holland P.W.H."/>
            <person name="King N."/>
            <person name="Lang F.B.F."/>
            <person name="Roger A.J."/>
            <person name="Ruiz-Trillo I."/>
            <person name="Young S.K."/>
            <person name="Zeng Q."/>
            <person name="Gargeya S."/>
            <person name="Alvarado L."/>
            <person name="Berlin A."/>
            <person name="Chapman S.B."/>
            <person name="Chen Z."/>
            <person name="Freedman E."/>
            <person name="Gellesch M."/>
            <person name="Goldberg J."/>
            <person name="Griggs A."/>
            <person name="Gujja S."/>
            <person name="Heilman E."/>
            <person name="Heiman D."/>
            <person name="Howarth C."/>
            <person name="Mehta T."/>
            <person name="Neiman D."/>
            <person name="Pearson M."/>
            <person name="Roberts A."/>
            <person name="Saif S."/>
            <person name="Shea T."/>
            <person name="Shenoy N."/>
            <person name="Sisk P."/>
            <person name="Stolte C."/>
            <person name="Sykes S."/>
            <person name="White J."/>
            <person name="Yandava C."/>
            <person name="Haas B."/>
            <person name="Nusbaum C."/>
            <person name="Birren B."/>
        </authorList>
    </citation>
    <scope>NUCLEOTIDE SEQUENCE [LARGE SCALE GENOMIC DNA]</scope>
    <source>
        <strain evidence="3">ATCC 50818</strain>
    </source>
</reference>
<dbReference type="CDD" id="cd14705">
    <property type="entry name" value="bZIP_Zip1"/>
    <property type="match status" value="1"/>
</dbReference>
<gene>
    <name evidence="3" type="ORF">PTSG_00520</name>
</gene>
<dbReference type="EMBL" id="GL832955">
    <property type="protein sequence ID" value="EGD72494.1"/>
    <property type="molecule type" value="Genomic_DNA"/>
</dbReference>
<keyword evidence="4" id="KW-1185">Reference proteome</keyword>
<feature type="compositionally biased region" description="Low complexity" evidence="1">
    <location>
        <begin position="10"/>
        <end position="43"/>
    </location>
</feature>
<dbReference type="OMA" id="MQQDVER"/>
<dbReference type="GeneID" id="16067623"/>
<dbReference type="Pfam" id="PF00170">
    <property type="entry name" value="bZIP_1"/>
    <property type="match status" value="1"/>
</dbReference>
<dbReference type="SUPFAM" id="SSF57959">
    <property type="entry name" value="Leucine zipper domain"/>
    <property type="match status" value="1"/>
</dbReference>
<dbReference type="InterPro" id="IPR046347">
    <property type="entry name" value="bZIP_sf"/>
</dbReference>
<dbReference type="SMART" id="SM00338">
    <property type="entry name" value="BRLZ"/>
    <property type="match status" value="1"/>
</dbReference>
<sequence length="200" mass="21879">MAGRSSQHNQQASSMQPASSRASAASAASSSSLSSSTLQQTLAGFDGTQDDSQDKPKRPQNKAAADKYRRRKKERFETMQQDVERYTRENTELAVKATRLENEKAFLSTLLESAVRSSANPFAALLNIPQSLITPGMLPRRVDPALFQRSKNVMEKFVKEHDAQVEKRIATLEGRVHALVKRLGTSSGHTTSSTDTGDAA</sequence>
<dbReference type="Proteomes" id="UP000007799">
    <property type="component" value="Unassembled WGS sequence"/>
</dbReference>
<dbReference type="KEGG" id="sre:PTSG_00520"/>
<dbReference type="PROSITE" id="PS00036">
    <property type="entry name" value="BZIP_BASIC"/>
    <property type="match status" value="1"/>
</dbReference>
<dbReference type="GO" id="GO:0003700">
    <property type="term" value="F:DNA-binding transcription factor activity"/>
    <property type="evidence" value="ECO:0007669"/>
    <property type="project" value="InterPro"/>
</dbReference>
<dbReference type="AlphaFoldDB" id="F2TWP8"/>
<proteinExistence type="predicted"/>
<protein>
    <recommendedName>
        <fullName evidence="2">BZIP domain-containing protein</fullName>
    </recommendedName>
</protein>
<dbReference type="Gene3D" id="1.20.5.170">
    <property type="match status" value="1"/>
</dbReference>
<evidence type="ECO:0000259" key="2">
    <source>
        <dbReference type="PROSITE" id="PS50217"/>
    </source>
</evidence>
<evidence type="ECO:0000256" key="1">
    <source>
        <dbReference type="SAM" id="MobiDB-lite"/>
    </source>
</evidence>
<dbReference type="InterPro" id="IPR004827">
    <property type="entry name" value="bZIP"/>
</dbReference>
<evidence type="ECO:0000313" key="3">
    <source>
        <dbReference type="EMBL" id="EGD72494.1"/>
    </source>
</evidence>
<name>F2TWP8_SALR5</name>